<accession>A0A843UM76</accession>
<name>A0A843UM76_COLES</name>
<organism evidence="2 3">
    <name type="scientific">Colocasia esculenta</name>
    <name type="common">Wild taro</name>
    <name type="synonym">Arum esculentum</name>
    <dbReference type="NCBI Taxonomy" id="4460"/>
    <lineage>
        <taxon>Eukaryota</taxon>
        <taxon>Viridiplantae</taxon>
        <taxon>Streptophyta</taxon>
        <taxon>Embryophyta</taxon>
        <taxon>Tracheophyta</taxon>
        <taxon>Spermatophyta</taxon>
        <taxon>Magnoliopsida</taxon>
        <taxon>Liliopsida</taxon>
        <taxon>Araceae</taxon>
        <taxon>Aroideae</taxon>
        <taxon>Colocasieae</taxon>
        <taxon>Colocasia</taxon>
    </lineage>
</organism>
<evidence type="ECO:0000313" key="3">
    <source>
        <dbReference type="Proteomes" id="UP000652761"/>
    </source>
</evidence>
<dbReference type="EMBL" id="NMUH01000609">
    <property type="protein sequence ID" value="MQL82103.1"/>
    <property type="molecule type" value="Genomic_DNA"/>
</dbReference>
<reference evidence="2" key="1">
    <citation type="submission" date="2017-07" db="EMBL/GenBank/DDBJ databases">
        <title>Taro Niue Genome Assembly and Annotation.</title>
        <authorList>
            <person name="Atibalentja N."/>
            <person name="Keating K."/>
            <person name="Fields C.J."/>
        </authorList>
    </citation>
    <scope>NUCLEOTIDE SEQUENCE</scope>
    <source>
        <strain evidence="2">Niue_2</strain>
        <tissue evidence="2">Leaf</tissue>
    </source>
</reference>
<dbReference type="AlphaFoldDB" id="A0A843UM76"/>
<protein>
    <submittedName>
        <fullName evidence="2">Uncharacterized protein</fullName>
    </submittedName>
</protein>
<evidence type="ECO:0000313" key="2">
    <source>
        <dbReference type="EMBL" id="MQL82103.1"/>
    </source>
</evidence>
<proteinExistence type="predicted"/>
<keyword evidence="3" id="KW-1185">Reference proteome</keyword>
<dbReference type="Proteomes" id="UP000652761">
    <property type="component" value="Unassembled WGS sequence"/>
</dbReference>
<gene>
    <name evidence="2" type="ORF">Taro_014569</name>
</gene>
<feature type="non-terminal residue" evidence="2">
    <location>
        <position position="110"/>
    </location>
</feature>
<sequence length="110" mass="11894">LLLRRIEAWGLCGRLGREALVFLYKERERRYSVRGRRLVDSRSSEVEGCQPTRRALEVGSSSRDRSVSPSRSPDPWAAVPTVGSLVGAGDPGAGAVTLEVPGMGLQQCSP</sequence>
<evidence type="ECO:0000256" key="1">
    <source>
        <dbReference type="SAM" id="MobiDB-lite"/>
    </source>
</evidence>
<feature type="non-terminal residue" evidence="2">
    <location>
        <position position="1"/>
    </location>
</feature>
<feature type="region of interest" description="Disordered" evidence="1">
    <location>
        <begin position="42"/>
        <end position="78"/>
    </location>
</feature>
<comment type="caution">
    <text evidence="2">The sequence shown here is derived from an EMBL/GenBank/DDBJ whole genome shotgun (WGS) entry which is preliminary data.</text>
</comment>